<dbReference type="OrthoDB" id="6249205at2759"/>
<dbReference type="AlphaFoldDB" id="A0A8J2QIK1"/>
<accession>A0A8J2QIK1</accession>
<organism evidence="1 2">
    <name type="scientific">Danaus chrysippus</name>
    <name type="common">African queen</name>
    <dbReference type="NCBI Taxonomy" id="151541"/>
    <lineage>
        <taxon>Eukaryota</taxon>
        <taxon>Metazoa</taxon>
        <taxon>Ecdysozoa</taxon>
        <taxon>Arthropoda</taxon>
        <taxon>Hexapoda</taxon>
        <taxon>Insecta</taxon>
        <taxon>Pterygota</taxon>
        <taxon>Neoptera</taxon>
        <taxon>Endopterygota</taxon>
        <taxon>Lepidoptera</taxon>
        <taxon>Glossata</taxon>
        <taxon>Ditrysia</taxon>
        <taxon>Papilionoidea</taxon>
        <taxon>Nymphalidae</taxon>
        <taxon>Danainae</taxon>
        <taxon>Danaini</taxon>
        <taxon>Danaina</taxon>
        <taxon>Danaus</taxon>
        <taxon>Anosia</taxon>
    </lineage>
</organism>
<dbReference type="EMBL" id="CAKASE010000049">
    <property type="protein sequence ID" value="CAG9563235.1"/>
    <property type="molecule type" value="Genomic_DNA"/>
</dbReference>
<gene>
    <name evidence="1" type="ORF">DCHRY22_LOCUS4416</name>
</gene>
<keyword evidence="2" id="KW-1185">Reference proteome</keyword>
<proteinExistence type="predicted"/>
<evidence type="ECO:0000313" key="1">
    <source>
        <dbReference type="EMBL" id="CAG9563235.1"/>
    </source>
</evidence>
<sequence>MEPFNWRGIGYLGSLCPDREDICVKLIEKKGAQEVITRDCLSNFKAIRKDIPADTYEGCRPAVPDVTLAHYVNNSIKQLDIKSSWQTSLIGRAPYLCSPQASPLARASCQFILLRGPMPGVPREVNSLLEYPHFRSGKMSIRKRNKSPDTTSGRIATTVSQTAMNALREGPR</sequence>
<dbReference type="Proteomes" id="UP000789524">
    <property type="component" value="Unassembled WGS sequence"/>
</dbReference>
<reference evidence="1" key="1">
    <citation type="submission" date="2021-09" db="EMBL/GenBank/DDBJ databases">
        <authorList>
            <person name="Martin H S."/>
        </authorList>
    </citation>
    <scope>NUCLEOTIDE SEQUENCE</scope>
</reference>
<protein>
    <submittedName>
        <fullName evidence="1">(African queen) hypothetical protein</fullName>
    </submittedName>
</protein>
<comment type="caution">
    <text evidence="1">The sequence shown here is derived from an EMBL/GenBank/DDBJ whole genome shotgun (WGS) entry which is preliminary data.</text>
</comment>
<name>A0A8J2QIK1_9NEOP</name>
<evidence type="ECO:0000313" key="2">
    <source>
        <dbReference type="Proteomes" id="UP000789524"/>
    </source>
</evidence>